<evidence type="ECO:0000256" key="3">
    <source>
        <dbReference type="ARBA" id="ARBA00022692"/>
    </source>
</evidence>
<evidence type="ECO:0000256" key="4">
    <source>
        <dbReference type="ARBA" id="ARBA00022989"/>
    </source>
</evidence>
<dbReference type="Gene3D" id="1.10.287.630">
    <property type="entry name" value="Helix hairpin bin"/>
    <property type="match status" value="1"/>
</dbReference>
<evidence type="ECO:0000259" key="10">
    <source>
        <dbReference type="PROSITE" id="PS50042"/>
    </source>
</evidence>
<evidence type="ECO:0000256" key="7">
    <source>
        <dbReference type="ARBA" id="ARBA00023286"/>
    </source>
</evidence>
<proteinExistence type="predicted"/>
<evidence type="ECO:0000256" key="8">
    <source>
        <dbReference type="SAM" id="MobiDB-lite"/>
    </source>
</evidence>
<dbReference type="SUPFAM" id="SSF51206">
    <property type="entry name" value="cAMP-binding domain-like"/>
    <property type="match status" value="2"/>
</dbReference>
<evidence type="ECO:0000256" key="2">
    <source>
        <dbReference type="ARBA" id="ARBA00022448"/>
    </source>
</evidence>
<keyword evidence="6 9" id="KW-0472">Membrane</keyword>
<accession>A0A6B2KY55</accession>
<dbReference type="InterPro" id="IPR050866">
    <property type="entry name" value="CNG_cation_channel"/>
</dbReference>
<feature type="transmembrane region" description="Helical" evidence="9">
    <location>
        <begin position="308"/>
        <end position="329"/>
    </location>
</feature>
<dbReference type="PANTHER" id="PTHR45638">
    <property type="entry name" value="CYCLIC NUCLEOTIDE-GATED CATION CHANNEL SUBUNIT A"/>
    <property type="match status" value="1"/>
</dbReference>
<evidence type="ECO:0000256" key="9">
    <source>
        <dbReference type="SAM" id="Phobius"/>
    </source>
</evidence>
<feature type="compositionally biased region" description="Acidic residues" evidence="8">
    <location>
        <begin position="49"/>
        <end position="60"/>
    </location>
</feature>
<sequence length="776" mass="90455">MHKNFLNRPDRFSIEEAGSPTKPPGVSRLRGDYSAIPPKNPDMQPLLDVIEDEEDEEEEEKPFNPNTEPNKSRFYSCLELVGPFSPKTMYMYTWDSMITLFFFYNSVFIPFRIGFNLDAGPSQVRLSTGMSVVFYFIDYIGDALFLLDIMLRSRLQFRDGGDWIKDTEKIFKYYFKSWFLIDIISSIPLDIFIWDSIIVHYCVRLTRLLRLPHIYSYFRSFEVRSTRAARYLFFKLVVSLLVMCHWLACGYFGLAYYENAWGQNNMLPPASYLNDTLTNQYIMSYWWAVHVLTRFGGTVNDPVTILEMIFMTIVALFAFYWIAIVIGAISETIGSIRSDDAKQRSSILSLKSFMKSKDLPEPLQRKIVTYFDHVWSRYHGWDEDEILSWLPSNIKTEVNLYLSEQIITKIPLFDVNDAGYIKYLCSKLSARIFIPGDWIVNTSEVGDEMFIISGGSVDIFVNGTKIQTLHKGDYFGEIVLLYDTFYTFSAQAKTFCDTLVLTKKSLASVLKFYPEHRKYLIDIAEQKIASDLLRNQIKNKQNPFFAKFTDQFCDIILDLFKVTRLKKGEVLYSAGEFVPVHYVFVGKGQLRVTKNNTFYTYIKQGAFYGEDFVTFLRMRSKDKQSELESSEVDLSYFGPEVELKNRRRRYTMTTTTTLLADTDSIILYLPASDFYRVFRTYPNHKDFFNDFDDETLKKPSKTSLDLIQNLKKQVSSLLLDNKSNPKKEEKTIHLWLTKFSNLVESIPELNNFSTEERKLVNDLCSKLQLWNSSKKS</sequence>
<keyword evidence="2" id="KW-0813">Transport</keyword>
<keyword evidence="7" id="KW-0407">Ion channel</keyword>
<feature type="transmembrane region" description="Helical" evidence="9">
    <location>
        <begin position="277"/>
        <end position="296"/>
    </location>
</feature>
<reference evidence="11" key="1">
    <citation type="journal article" date="2020" name="J. Eukaryot. Microbiol.">
        <title>De novo Sequencing, Assembly and Annotation of the Transcriptome for the Free-Living Testate Amoeba Arcella intermedia.</title>
        <authorList>
            <person name="Ribeiro G.M."/>
            <person name="Porfirio-Sousa A.L."/>
            <person name="Maurer-Alcala X.X."/>
            <person name="Katz L.A."/>
            <person name="Lahr D.J.G."/>
        </authorList>
    </citation>
    <scope>NUCLEOTIDE SEQUENCE</scope>
</reference>
<dbReference type="InterPro" id="IPR005821">
    <property type="entry name" value="Ion_trans_dom"/>
</dbReference>
<feature type="transmembrane region" description="Helical" evidence="9">
    <location>
        <begin position="133"/>
        <end position="151"/>
    </location>
</feature>
<keyword evidence="7" id="KW-1071">Ligand-gated ion channel</keyword>
<feature type="transmembrane region" description="Helical" evidence="9">
    <location>
        <begin position="92"/>
        <end position="113"/>
    </location>
</feature>
<protein>
    <recommendedName>
        <fullName evidence="10">Cyclic nucleotide-binding domain-containing protein</fullName>
    </recommendedName>
</protein>
<dbReference type="GO" id="GO:0007154">
    <property type="term" value="P:cell communication"/>
    <property type="evidence" value="ECO:0007669"/>
    <property type="project" value="UniProtKB-ARBA"/>
</dbReference>
<dbReference type="AlphaFoldDB" id="A0A6B2KY55"/>
<dbReference type="PROSITE" id="PS50042">
    <property type="entry name" value="CNMP_BINDING_3"/>
    <property type="match status" value="1"/>
</dbReference>
<evidence type="ECO:0000313" key="11">
    <source>
        <dbReference type="EMBL" id="NDV29680.1"/>
    </source>
</evidence>
<dbReference type="Gene3D" id="1.10.287.70">
    <property type="match status" value="1"/>
</dbReference>
<dbReference type="EMBL" id="GIBP01000711">
    <property type="protein sequence ID" value="NDV29680.1"/>
    <property type="molecule type" value="Transcribed_RNA"/>
</dbReference>
<dbReference type="Gene3D" id="2.60.120.10">
    <property type="entry name" value="Jelly Rolls"/>
    <property type="match status" value="2"/>
</dbReference>
<evidence type="ECO:0000256" key="5">
    <source>
        <dbReference type="ARBA" id="ARBA00023065"/>
    </source>
</evidence>
<dbReference type="InterPro" id="IPR000595">
    <property type="entry name" value="cNMP-bd_dom"/>
</dbReference>
<keyword evidence="5" id="KW-0406">Ion transport</keyword>
<dbReference type="GO" id="GO:0044877">
    <property type="term" value="F:protein-containing complex binding"/>
    <property type="evidence" value="ECO:0007669"/>
    <property type="project" value="TreeGrafter"/>
</dbReference>
<dbReference type="InterPro" id="IPR018490">
    <property type="entry name" value="cNMP-bd_dom_sf"/>
</dbReference>
<dbReference type="PANTHER" id="PTHR45638:SF11">
    <property type="entry name" value="CYCLIC NUCLEOTIDE-GATED CATION CHANNEL SUBUNIT A"/>
    <property type="match status" value="1"/>
</dbReference>
<dbReference type="GO" id="GO:0005221">
    <property type="term" value="F:intracellularly cyclic nucleotide-activated monoatomic cation channel activity"/>
    <property type="evidence" value="ECO:0007669"/>
    <property type="project" value="InterPro"/>
</dbReference>
<dbReference type="SMART" id="SM00100">
    <property type="entry name" value="cNMP"/>
    <property type="match status" value="2"/>
</dbReference>
<evidence type="ECO:0000256" key="6">
    <source>
        <dbReference type="ARBA" id="ARBA00023136"/>
    </source>
</evidence>
<keyword evidence="4 9" id="KW-1133">Transmembrane helix</keyword>
<dbReference type="Pfam" id="PF00027">
    <property type="entry name" value="cNMP_binding"/>
    <property type="match status" value="1"/>
</dbReference>
<name>A0A6B2KY55_9EUKA</name>
<evidence type="ECO:0000256" key="1">
    <source>
        <dbReference type="ARBA" id="ARBA00004141"/>
    </source>
</evidence>
<keyword evidence="3 9" id="KW-0812">Transmembrane</keyword>
<organism evidence="11">
    <name type="scientific">Arcella intermedia</name>
    <dbReference type="NCBI Taxonomy" id="1963864"/>
    <lineage>
        <taxon>Eukaryota</taxon>
        <taxon>Amoebozoa</taxon>
        <taxon>Tubulinea</taxon>
        <taxon>Elardia</taxon>
        <taxon>Arcellinida</taxon>
        <taxon>Sphaerothecina</taxon>
        <taxon>Arcellidae</taxon>
        <taxon>Arcella</taxon>
    </lineage>
</organism>
<dbReference type="SUPFAM" id="SSF81324">
    <property type="entry name" value="Voltage-gated potassium channels"/>
    <property type="match status" value="1"/>
</dbReference>
<dbReference type="GO" id="GO:0023052">
    <property type="term" value="P:signaling"/>
    <property type="evidence" value="ECO:0007669"/>
    <property type="project" value="UniProtKB-ARBA"/>
</dbReference>
<feature type="domain" description="Cyclic nucleotide-binding" evidence="10">
    <location>
        <begin position="412"/>
        <end position="527"/>
    </location>
</feature>
<feature type="region of interest" description="Disordered" evidence="8">
    <location>
        <begin position="1"/>
        <end position="68"/>
    </location>
</feature>
<dbReference type="Pfam" id="PF00520">
    <property type="entry name" value="Ion_trans"/>
    <property type="match status" value="1"/>
</dbReference>
<dbReference type="InterPro" id="IPR014710">
    <property type="entry name" value="RmlC-like_jellyroll"/>
</dbReference>
<dbReference type="CDD" id="cd00038">
    <property type="entry name" value="CAP_ED"/>
    <property type="match status" value="1"/>
</dbReference>
<comment type="subcellular location">
    <subcellularLocation>
        <location evidence="1">Membrane</location>
        <topology evidence="1">Multi-pass membrane protein</topology>
    </subcellularLocation>
</comment>
<feature type="transmembrane region" description="Helical" evidence="9">
    <location>
        <begin position="232"/>
        <end position="257"/>
    </location>
</feature>